<dbReference type="GO" id="GO:0000271">
    <property type="term" value="P:polysaccharide biosynthetic process"/>
    <property type="evidence" value="ECO:0007669"/>
    <property type="project" value="TreeGrafter"/>
</dbReference>
<feature type="domain" description="Acyltransferase 3" evidence="1">
    <location>
        <begin position="62"/>
        <end position="160"/>
    </location>
</feature>
<sequence>MIFLSILALRQFYFENLQYANMLSAKDALFFMTNIEATNSLKRYERKSMMHNKILQLTDGADAFTHTWSITLEMQFYAVFPIIMVIFKKLPQQFAMKGALSLFFHVYEYSDRAFNLLHARIWQFVLGIYVHQLDKKSANSGLACGIALSVVIAILLTELFEKECLKSGVKTIALISACLYIASLSLIGTREGFNFFEQEINWSKSLFTPHCWTNRSDTYELCDIPFNKSKLTPGQRKRLNSLFTAADVPLLSYERCIYGSIRYKPWGWCNFPPPSNTVQRKILVMGNSYAANQGRIIYEMCNGPNTEVKIYSMGGCEVLVRTAEYNHCRKARGKFAEVVNEYKPDVLFILARYIDIMDAPESKHSDFDDTVQEASEVLQELSQFTTDHIFVLNALPRPNFYFAKDYAKEFSKGKFLASEEMLNATVGLSVGQRRISQAVSTCPKCSIIDYEPVFRVNGTFQLYDADSNVAFINALFHFTPLGLHKLRPFFKNICDHINYSNSSQIL</sequence>
<dbReference type="InterPro" id="IPR050879">
    <property type="entry name" value="Acyltransferase_3"/>
</dbReference>
<dbReference type="EMBL" id="KN557615">
    <property type="protein sequence ID" value="KHJ87501.1"/>
    <property type="molecule type" value="Genomic_DNA"/>
</dbReference>
<dbReference type="GO" id="GO:0016020">
    <property type="term" value="C:membrane"/>
    <property type="evidence" value="ECO:0007669"/>
    <property type="project" value="TreeGrafter"/>
</dbReference>
<keyword evidence="4" id="KW-1185">Reference proteome</keyword>
<evidence type="ECO:0000313" key="4">
    <source>
        <dbReference type="Proteomes" id="UP000053660"/>
    </source>
</evidence>
<evidence type="ECO:0000259" key="1">
    <source>
        <dbReference type="Pfam" id="PF01757"/>
    </source>
</evidence>
<dbReference type="GO" id="GO:0016747">
    <property type="term" value="F:acyltransferase activity, transferring groups other than amino-acyl groups"/>
    <property type="evidence" value="ECO:0007669"/>
    <property type="project" value="InterPro"/>
</dbReference>
<accession>A0A0B1SUD4</accession>
<dbReference type="PANTHER" id="PTHR23028">
    <property type="entry name" value="ACETYLTRANSFERASE"/>
    <property type="match status" value="1"/>
</dbReference>
<reference evidence="3 4" key="1">
    <citation type="submission" date="2014-03" db="EMBL/GenBank/DDBJ databases">
        <title>Draft genome of the hookworm Oesophagostomum dentatum.</title>
        <authorList>
            <person name="Mitreva M."/>
        </authorList>
    </citation>
    <scope>NUCLEOTIDE SEQUENCE [LARGE SCALE GENOMIC DNA]</scope>
    <source>
        <strain evidence="3 4">OD-Hann</strain>
    </source>
</reference>
<dbReference type="InterPro" id="IPR043968">
    <property type="entry name" value="SGNH"/>
</dbReference>
<dbReference type="OrthoDB" id="5825384at2759"/>
<dbReference type="Pfam" id="PF19040">
    <property type="entry name" value="SGNH"/>
    <property type="match status" value="1"/>
</dbReference>
<feature type="domain" description="SGNH" evidence="2">
    <location>
        <begin position="256"/>
        <end position="491"/>
    </location>
</feature>
<dbReference type="Proteomes" id="UP000053660">
    <property type="component" value="Unassembled WGS sequence"/>
</dbReference>
<evidence type="ECO:0000313" key="3">
    <source>
        <dbReference type="EMBL" id="KHJ87501.1"/>
    </source>
</evidence>
<proteinExistence type="predicted"/>
<dbReference type="Pfam" id="PF01757">
    <property type="entry name" value="Acyl_transf_3"/>
    <property type="match status" value="1"/>
</dbReference>
<dbReference type="InterPro" id="IPR002656">
    <property type="entry name" value="Acyl_transf_3_dom"/>
</dbReference>
<gene>
    <name evidence="3" type="ORF">OESDEN_12723</name>
</gene>
<dbReference type="PANTHER" id="PTHR23028:SF53">
    <property type="entry name" value="ACYL_TRANSF_3 DOMAIN-CONTAINING PROTEIN"/>
    <property type="match status" value="1"/>
</dbReference>
<name>A0A0B1SUD4_OESDE</name>
<protein>
    <submittedName>
        <fullName evidence="3">Uncharacterized protein</fullName>
    </submittedName>
</protein>
<dbReference type="AlphaFoldDB" id="A0A0B1SUD4"/>
<organism evidence="3 4">
    <name type="scientific">Oesophagostomum dentatum</name>
    <name type="common">Nodular worm</name>
    <dbReference type="NCBI Taxonomy" id="61180"/>
    <lineage>
        <taxon>Eukaryota</taxon>
        <taxon>Metazoa</taxon>
        <taxon>Ecdysozoa</taxon>
        <taxon>Nematoda</taxon>
        <taxon>Chromadorea</taxon>
        <taxon>Rhabditida</taxon>
        <taxon>Rhabditina</taxon>
        <taxon>Rhabditomorpha</taxon>
        <taxon>Strongyloidea</taxon>
        <taxon>Strongylidae</taxon>
        <taxon>Oesophagostomum</taxon>
    </lineage>
</organism>
<evidence type="ECO:0000259" key="2">
    <source>
        <dbReference type="Pfam" id="PF19040"/>
    </source>
</evidence>